<dbReference type="InterPro" id="IPR036615">
    <property type="entry name" value="Mur_ligase_C_dom_sf"/>
</dbReference>
<evidence type="ECO:0000256" key="6">
    <source>
        <dbReference type="ARBA" id="ARBA00022840"/>
    </source>
</evidence>
<keyword evidence="3 7" id="KW-0963">Cytoplasm</keyword>
<comment type="catalytic activity">
    <reaction evidence="7 8">
        <text>UDP-N-acetyl-alpha-D-muramoyl-L-alanine + D-glutamate + ATP = UDP-N-acetyl-alpha-D-muramoyl-L-alanyl-D-glutamate + ADP + phosphate + H(+)</text>
        <dbReference type="Rhea" id="RHEA:16429"/>
        <dbReference type="ChEBI" id="CHEBI:15378"/>
        <dbReference type="ChEBI" id="CHEBI:29986"/>
        <dbReference type="ChEBI" id="CHEBI:30616"/>
        <dbReference type="ChEBI" id="CHEBI:43474"/>
        <dbReference type="ChEBI" id="CHEBI:83898"/>
        <dbReference type="ChEBI" id="CHEBI:83900"/>
        <dbReference type="ChEBI" id="CHEBI:456216"/>
        <dbReference type="EC" id="6.3.2.9"/>
    </reaction>
</comment>
<dbReference type="InterPro" id="IPR004101">
    <property type="entry name" value="Mur_ligase_C"/>
</dbReference>
<dbReference type="Gene3D" id="3.90.190.20">
    <property type="entry name" value="Mur ligase, C-terminal domain"/>
    <property type="match status" value="1"/>
</dbReference>
<evidence type="ECO:0000256" key="4">
    <source>
        <dbReference type="ARBA" id="ARBA00022598"/>
    </source>
</evidence>
<dbReference type="PANTHER" id="PTHR43692">
    <property type="entry name" value="UDP-N-ACETYLMURAMOYLALANINE--D-GLUTAMATE LIGASE"/>
    <property type="match status" value="1"/>
</dbReference>
<dbReference type="InterPro" id="IPR005762">
    <property type="entry name" value="MurD"/>
</dbReference>
<keyword evidence="7 8" id="KW-0573">Peptidoglycan synthesis</keyword>
<proteinExistence type="inferred from homology"/>
<evidence type="ECO:0000313" key="12">
    <source>
        <dbReference type="Proteomes" id="UP001207918"/>
    </source>
</evidence>
<organism evidence="11 12">
    <name type="scientific">Fodinibius salsisoli</name>
    <dbReference type="NCBI Taxonomy" id="2820877"/>
    <lineage>
        <taxon>Bacteria</taxon>
        <taxon>Pseudomonadati</taxon>
        <taxon>Balneolota</taxon>
        <taxon>Balneolia</taxon>
        <taxon>Balneolales</taxon>
        <taxon>Balneolaceae</taxon>
        <taxon>Fodinibius</taxon>
    </lineage>
</organism>
<dbReference type="Proteomes" id="UP001207918">
    <property type="component" value="Unassembled WGS sequence"/>
</dbReference>
<keyword evidence="5 7" id="KW-0547">Nucleotide-binding</keyword>
<dbReference type="SUPFAM" id="SSF53623">
    <property type="entry name" value="MurD-like peptide ligases, catalytic domain"/>
    <property type="match status" value="1"/>
</dbReference>
<dbReference type="EMBL" id="JAGGJA010000007">
    <property type="protein sequence ID" value="MCW9707506.1"/>
    <property type="molecule type" value="Genomic_DNA"/>
</dbReference>
<dbReference type="Gene3D" id="3.40.50.720">
    <property type="entry name" value="NAD(P)-binding Rossmann-like Domain"/>
    <property type="match status" value="1"/>
</dbReference>
<accession>A0ABT3PNS2</accession>
<keyword evidence="4 7" id="KW-0436">Ligase</keyword>
<comment type="subcellular location">
    <subcellularLocation>
        <location evidence="1 7 8">Cytoplasm</location>
    </subcellularLocation>
</comment>
<gene>
    <name evidence="7 11" type="primary">murD</name>
    <name evidence="11" type="ORF">J6I44_11630</name>
</gene>
<dbReference type="Pfam" id="PF21377">
    <property type="entry name" value="MurD_N"/>
    <property type="match status" value="1"/>
</dbReference>
<dbReference type="NCBIfam" id="TIGR01087">
    <property type="entry name" value="murD"/>
    <property type="match status" value="1"/>
</dbReference>
<dbReference type="SUPFAM" id="SSF53244">
    <property type="entry name" value="MurD-like peptide ligases, peptide-binding domain"/>
    <property type="match status" value="1"/>
</dbReference>
<comment type="similarity">
    <text evidence="7">Belongs to the MurCDEF family.</text>
</comment>
<dbReference type="EC" id="6.3.2.9" evidence="7 8"/>
<keyword evidence="7 8" id="KW-0131">Cell cycle</keyword>
<keyword evidence="7 8" id="KW-0132">Cell division</keyword>
<evidence type="ECO:0000256" key="3">
    <source>
        <dbReference type="ARBA" id="ARBA00022490"/>
    </source>
</evidence>
<comment type="pathway">
    <text evidence="2 7 8">Cell wall biogenesis; peptidoglycan biosynthesis.</text>
</comment>
<evidence type="ECO:0000313" key="11">
    <source>
        <dbReference type="EMBL" id="MCW9707506.1"/>
    </source>
</evidence>
<dbReference type="InterPro" id="IPR036565">
    <property type="entry name" value="Mur-like_cat_sf"/>
</dbReference>
<evidence type="ECO:0000256" key="7">
    <source>
        <dbReference type="HAMAP-Rule" id="MF_00639"/>
    </source>
</evidence>
<protein>
    <recommendedName>
        <fullName evidence="7 8">UDP-N-acetylmuramoylalanine--D-glutamate ligase</fullName>
        <ecNumber evidence="7 8">6.3.2.9</ecNumber>
    </recommendedName>
    <alternativeName>
        <fullName evidence="7">D-glutamic acid-adding enzyme</fullName>
    </alternativeName>
    <alternativeName>
        <fullName evidence="7">UDP-N-acetylmuramoyl-L-alanyl-D-glutamate synthetase</fullName>
    </alternativeName>
</protein>
<dbReference type="InterPro" id="IPR013221">
    <property type="entry name" value="Mur_ligase_cen"/>
</dbReference>
<reference evidence="11 12" key="1">
    <citation type="submission" date="2021-03" db="EMBL/GenBank/DDBJ databases">
        <title>Aliifodinibius sp. nov., a new bacterium isolated from saline soil.</title>
        <authorList>
            <person name="Galisteo C."/>
            <person name="De La Haba R."/>
            <person name="Sanchez-Porro C."/>
            <person name="Ventosa A."/>
        </authorList>
    </citation>
    <scope>NUCLEOTIDE SEQUENCE [LARGE SCALE GENOMIC DNA]</scope>
    <source>
        <strain evidence="11 12">1BSP15-2V2</strain>
    </source>
</reference>
<keyword evidence="12" id="KW-1185">Reference proteome</keyword>
<name>A0ABT3PNS2_9BACT</name>
<evidence type="ECO:0000259" key="10">
    <source>
        <dbReference type="Pfam" id="PF08245"/>
    </source>
</evidence>
<keyword evidence="7 8" id="KW-0961">Cell wall biogenesis/degradation</keyword>
<dbReference type="HAMAP" id="MF_00639">
    <property type="entry name" value="MurD"/>
    <property type="match status" value="1"/>
</dbReference>
<dbReference type="Gene3D" id="3.40.1190.10">
    <property type="entry name" value="Mur-like, catalytic domain"/>
    <property type="match status" value="1"/>
</dbReference>
<comment type="caution">
    <text evidence="11">The sequence shown here is derived from an EMBL/GenBank/DDBJ whole genome shotgun (WGS) entry which is preliminary data.</text>
</comment>
<evidence type="ECO:0000256" key="5">
    <source>
        <dbReference type="ARBA" id="ARBA00022741"/>
    </source>
</evidence>
<feature type="domain" description="Mur ligase C-terminal" evidence="9">
    <location>
        <begin position="319"/>
        <end position="432"/>
    </location>
</feature>
<comment type="function">
    <text evidence="7 8">Cell wall formation. Catalyzes the addition of glutamate to the nucleotide precursor UDP-N-acetylmuramoyl-L-alanine (UMA).</text>
</comment>
<dbReference type="PANTHER" id="PTHR43692:SF1">
    <property type="entry name" value="UDP-N-ACETYLMURAMOYLALANINE--D-GLUTAMATE LIGASE"/>
    <property type="match status" value="1"/>
</dbReference>
<sequence length="455" mass="50543">MIDIQKKHIVVIGAARSGLAAASLLKQNGGGVFVTDSGEIKPPVKEALTVQGIPFEENGHTEQAQQGDFAVVSPGVPTEAPLVQHYLNAGQGVFSEIEIASWFNDNPIVAVTGSNGKTTVTHWLDHTWTLANRPHQTAGNIGFAFSDAVKKKESHSDMLLEISSFQLDHIRDFHPRVSLLLNVTPDHLDRYDNDFSKYAAAKFRITENQSSKDWLIYNYDDPLIKQHVESLNQQNIAPQLLAFSNNKELVEADGAFVRDDHIILKLNKEEEVLMPTRDVKLSGKHNLNNGLATALAARASEIKNDIIRESLSTFEGVEHRLEHVRTVKGVKYVNDSKATNINAVWYALDSFNVPLTLILGGRDKGNDYSKLADQIREKVHTIIAIGEAKPLIEEQLKSVVPHFKTAATMNEAVRIGKQQAKRGETVLLSPACSSFDMYDNYKHRGNEFKKAVNRL</sequence>
<dbReference type="SUPFAM" id="SSF51984">
    <property type="entry name" value="MurCD N-terminal domain"/>
    <property type="match status" value="1"/>
</dbReference>
<evidence type="ECO:0000256" key="1">
    <source>
        <dbReference type="ARBA" id="ARBA00004496"/>
    </source>
</evidence>
<evidence type="ECO:0000256" key="8">
    <source>
        <dbReference type="RuleBase" id="RU003664"/>
    </source>
</evidence>
<feature type="binding site" evidence="7">
    <location>
        <begin position="113"/>
        <end position="119"/>
    </location>
    <ligand>
        <name>ATP</name>
        <dbReference type="ChEBI" id="CHEBI:30616"/>
    </ligand>
</feature>
<evidence type="ECO:0000259" key="9">
    <source>
        <dbReference type="Pfam" id="PF02875"/>
    </source>
</evidence>
<keyword evidence="7 8" id="KW-0133">Cell shape</keyword>
<dbReference type="GO" id="GO:0008764">
    <property type="term" value="F:UDP-N-acetylmuramoylalanine-D-glutamate ligase activity"/>
    <property type="evidence" value="ECO:0007669"/>
    <property type="project" value="UniProtKB-EC"/>
</dbReference>
<evidence type="ECO:0000256" key="2">
    <source>
        <dbReference type="ARBA" id="ARBA00004752"/>
    </source>
</evidence>
<feature type="domain" description="Mur ligase central" evidence="10">
    <location>
        <begin position="111"/>
        <end position="297"/>
    </location>
</feature>
<keyword evidence="6 7" id="KW-0067">ATP-binding</keyword>
<dbReference type="RefSeq" id="WP_265766298.1">
    <property type="nucleotide sequence ID" value="NZ_JAGGJA010000007.1"/>
</dbReference>
<dbReference type="Pfam" id="PF08245">
    <property type="entry name" value="Mur_ligase_M"/>
    <property type="match status" value="1"/>
</dbReference>
<dbReference type="Pfam" id="PF02875">
    <property type="entry name" value="Mur_ligase_C"/>
    <property type="match status" value="1"/>
</dbReference>